<dbReference type="PANTHER" id="PTHR33129">
    <property type="entry name" value="PROTEIN KINASE DOMAIN-CONTAINING PROTEIN-RELATED"/>
    <property type="match status" value="1"/>
</dbReference>
<dbReference type="AlphaFoldDB" id="A0A9P5U904"/>
<dbReference type="Proteomes" id="UP000772434">
    <property type="component" value="Unassembled WGS sequence"/>
</dbReference>
<feature type="region of interest" description="Disordered" evidence="1">
    <location>
        <begin position="1"/>
        <end position="27"/>
    </location>
</feature>
<organism evidence="2 3">
    <name type="scientific">Rhodocollybia butyracea</name>
    <dbReference type="NCBI Taxonomy" id="206335"/>
    <lineage>
        <taxon>Eukaryota</taxon>
        <taxon>Fungi</taxon>
        <taxon>Dikarya</taxon>
        <taxon>Basidiomycota</taxon>
        <taxon>Agaricomycotina</taxon>
        <taxon>Agaricomycetes</taxon>
        <taxon>Agaricomycetidae</taxon>
        <taxon>Agaricales</taxon>
        <taxon>Marasmiineae</taxon>
        <taxon>Omphalotaceae</taxon>
        <taxon>Rhodocollybia</taxon>
    </lineage>
</organism>
<proteinExistence type="predicted"/>
<gene>
    <name evidence="2" type="ORF">BDP27DRAFT_1323706</name>
</gene>
<evidence type="ECO:0000313" key="3">
    <source>
        <dbReference type="Proteomes" id="UP000772434"/>
    </source>
</evidence>
<dbReference type="InterPro" id="IPR052980">
    <property type="entry name" value="Crinkler_effector"/>
</dbReference>
<dbReference type="PANTHER" id="PTHR33129:SF1">
    <property type="entry name" value="ATP-BINDING PROTEIN"/>
    <property type="match status" value="1"/>
</dbReference>
<feature type="compositionally biased region" description="Polar residues" evidence="1">
    <location>
        <begin position="7"/>
        <end position="27"/>
    </location>
</feature>
<dbReference type="EMBL" id="JADNRY010000040">
    <property type="protein sequence ID" value="KAF9070457.1"/>
    <property type="molecule type" value="Genomic_DNA"/>
</dbReference>
<protein>
    <submittedName>
        <fullName evidence="2">Uncharacterized protein</fullName>
    </submittedName>
</protein>
<reference evidence="2" key="1">
    <citation type="submission" date="2020-11" db="EMBL/GenBank/DDBJ databases">
        <authorList>
            <consortium name="DOE Joint Genome Institute"/>
            <person name="Ahrendt S."/>
            <person name="Riley R."/>
            <person name="Andreopoulos W."/>
            <person name="Labutti K."/>
            <person name="Pangilinan J."/>
            <person name="Ruiz-Duenas F.J."/>
            <person name="Barrasa J.M."/>
            <person name="Sanchez-Garcia M."/>
            <person name="Camarero S."/>
            <person name="Miyauchi S."/>
            <person name="Serrano A."/>
            <person name="Linde D."/>
            <person name="Babiker R."/>
            <person name="Drula E."/>
            <person name="Ayuso-Fernandez I."/>
            <person name="Pacheco R."/>
            <person name="Padilla G."/>
            <person name="Ferreira P."/>
            <person name="Barriuso J."/>
            <person name="Kellner H."/>
            <person name="Castanera R."/>
            <person name="Alfaro M."/>
            <person name="Ramirez L."/>
            <person name="Pisabarro A.G."/>
            <person name="Kuo A."/>
            <person name="Tritt A."/>
            <person name="Lipzen A."/>
            <person name="He G."/>
            <person name="Yan M."/>
            <person name="Ng V."/>
            <person name="Cullen D."/>
            <person name="Martin F."/>
            <person name="Rosso M.-N."/>
            <person name="Henrissat B."/>
            <person name="Hibbett D."/>
            <person name="Martinez A.T."/>
            <person name="Grigoriev I.V."/>
        </authorList>
    </citation>
    <scope>NUCLEOTIDE SEQUENCE</scope>
    <source>
        <strain evidence="2">AH 40177</strain>
    </source>
</reference>
<keyword evidence="3" id="KW-1185">Reference proteome</keyword>
<evidence type="ECO:0000256" key="1">
    <source>
        <dbReference type="SAM" id="MobiDB-lite"/>
    </source>
</evidence>
<name>A0A9P5U904_9AGAR</name>
<sequence>MDHSSVEQEVNQQLRTTHNQPGPLSSDTVLDIKSKEVDGGPSDPLAIRLVPAPDINALDVFPNPFALSDNKNAAMGFGLVATGLPGIEKTWFLFLIWHLRRAENPPTLFMVHPNEVLLWKDNVQYKLMISQMDPDDVLAMIPSDAWCLVDSNRSLADVPEFLMDTGCFVIQASSPREFRMEWKKKHTDAYYLVMKPWTAEELISGLQLQRISRLNITAELLVNFRDRFGGSARDAYRYASDMSLCEAAISGAAQRINKDVVERAFTSSPSSLKLPTDGHMLLSVFPLSDRDCREYFITSPSEHLYERVLSIINKNREVASLRLYSICLDWPTPGPRALAAQIFERYRYQIKHS</sequence>
<dbReference type="OrthoDB" id="2340858at2759"/>
<evidence type="ECO:0000313" key="2">
    <source>
        <dbReference type="EMBL" id="KAF9070457.1"/>
    </source>
</evidence>
<comment type="caution">
    <text evidence="2">The sequence shown here is derived from an EMBL/GenBank/DDBJ whole genome shotgun (WGS) entry which is preliminary data.</text>
</comment>
<accession>A0A9P5U904</accession>